<dbReference type="EMBL" id="ML143559">
    <property type="protein sequence ID" value="TBU22065.1"/>
    <property type="molecule type" value="Genomic_DNA"/>
</dbReference>
<dbReference type="GO" id="GO:0020037">
    <property type="term" value="F:heme binding"/>
    <property type="evidence" value="ECO:0007669"/>
    <property type="project" value="InterPro"/>
</dbReference>
<dbReference type="GO" id="GO:0004497">
    <property type="term" value="F:monooxygenase activity"/>
    <property type="evidence" value="ECO:0007669"/>
    <property type="project" value="InterPro"/>
</dbReference>
<organism evidence="1">
    <name type="scientific">Dichomitus squalens</name>
    <dbReference type="NCBI Taxonomy" id="114155"/>
    <lineage>
        <taxon>Eukaryota</taxon>
        <taxon>Fungi</taxon>
        <taxon>Dikarya</taxon>
        <taxon>Basidiomycota</taxon>
        <taxon>Agaricomycotina</taxon>
        <taxon>Agaricomycetes</taxon>
        <taxon>Polyporales</taxon>
        <taxon>Polyporaceae</taxon>
        <taxon>Dichomitus</taxon>
    </lineage>
</organism>
<dbReference type="GO" id="GO:0005506">
    <property type="term" value="F:iron ion binding"/>
    <property type="evidence" value="ECO:0007669"/>
    <property type="project" value="InterPro"/>
</dbReference>
<dbReference type="AlphaFoldDB" id="A0A4Q9M5B6"/>
<dbReference type="OrthoDB" id="1470350at2759"/>
<evidence type="ECO:0000313" key="1">
    <source>
        <dbReference type="EMBL" id="TBU22065.1"/>
    </source>
</evidence>
<dbReference type="GO" id="GO:0016705">
    <property type="term" value="F:oxidoreductase activity, acting on paired donors, with incorporation or reduction of molecular oxygen"/>
    <property type="evidence" value="ECO:0007669"/>
    <property type="project" value="InterPro"/>
</dbReference>
<dbReference type="Pfam" id="PF00067">
    <property type="entry name" value="p450"/>
    <property type="match status" value="1"/>
</dbReference>
<dbReference type="SUPFAM" id="SSF48264">
    <property type="entry name" value="Cytochrome P450"/>
    <property type="match status" value="1"/>
</dbReference>
<accession>A0A4Q9M5B6</accession>
<dbReference type="Gene3D" id="1.10.630.10">
    <property type="entry name" value="Cytochrome P450"/>
    <property type="match status" value="1"/>
</dbReference>
<dbReference type="InterPro" id="IPR036396">
    <property type="entry name" value="Cyt_P450_sf"/>
</dbReference>
<evidence type="ECO:0008006" key="2">
    <source>
        <dbReference type="Google" id="ProtNLM"/>
    </source>
</evidence>
<dbReference type="Proteomes" id="UP000292957">
    <property type="component" value="Unassembled WGS sequence"/>
</dbReference>
<name>A0A4Q9M5B6_9APHY</name>
<sequence length="152" mass="16755">MTTSIPSPPALPLLGHITQIDKEVPLRSFELLADQYGDIYQLNLITRQSIIISSYDLMNEVSNDKRFSKAVGGGGICVIRCLRRGPCAVICGLLSESHTRERCQGEKHGLCQFRGRAVYVGGKWVSGGKCALGEDNCRVETYVVCMLHVRIV</sequence>
<proteinExistence type="predicted"/>
<reference evidence="1" key="1">
    <citation type="submission" date="2019-01" db="EMBL/GenBank/DDBJ databases">
        <title>Draft genome sequences of three monokaryotic isolates of the white-rot basidiomycete fungus Dichomitus squalens.</title>
        <authorList>
            <consortium name="DOE Joint Genome Institute"/>
            <person name="Lopez S.C."/>
            <person name="Andreopoulos B."/>
            <person name="Pangilinan J."/>
            <person name="Lipzen A."/>
            <person name="Riley R."/>
            <person name="Ahrendt S."/>
            <person name="Ng V."/>
            <person name="Barry K."/>
            <person name="Daum C."/>
            <person name="Grigoriev I.V."/>
            <person name="Hilden K.S."/>
            <person name="Makela M.R."/>
            <person name="de Vries R.P."/>
        </authorList>
    </citation>
    <scope>NUCLEOTIDE SEQUENCE [LARGE SCALE GENOMIC DNA]</scope>
    <source>
        <strain evidence="1">OM18370.1</strain>
    </source>
</reference>
<dbReference type="InterPro" id="IPR001128">
    <property type="entry name" value="Cyt_P450"/>
</dbReference>
<protein>
    <recommendedName>
        <fullName evidence="2">Cytochrome P450</fullName>
    </recommendedName>
</protein>
<gene>
    <name evidence="1" type="ORF">BD311DRAFT_771064</name>
</gene>